<feature type="region of interest" description="Disordered" evidence="1">
    <location>
        <begin position="36"/>
        <end position="87"/>
    </location>
</feature>
<dbReference type="Proteomes" id="UP000193926">
    <property type="component" value="Unassembled WGS sequence"/>
</dbReference>
<keyword evidence="2" id="KW-0732">Signal</keyword>
<keyword evidence="4" id="KW-1185">Reference proteome</keyword>
<evidence type="ECO:0000256" key="2">
    <source>
        <dbReference type="SAM" id="SignalP"/>
    </source>
</evidence>
<dbReference type="EMBL" id="JFKC01000006">
    <property type="protein sequence ID" value="OSQ51225.1"/>
    <property type="molecule type" value="Genomic_DNA"/>
</dbReference>
<name>A0A1X4NLR2_9RHOB</name>
<sequence>MKYAFLIAAAVSFVSASAMADHANPWATEDDTVLSQYHDENQSRSADTPGEDEMRGAMVRNARGKLDEGAGSGQAGKGRGGKSSGKR</sequence>
<comment type="caution">
    <text evidence="3">The sequence shown here is derived from an EMBL/GenBank/DDBJ whole genome shotgun (WGS) entry which is preliminary data.</text>
</comment>
<dbReference type="OrthoDB" id="7876576at2"/>
<evidence type="ECO:0000313" key="3">
    <source>
        <dbReference type="EMBL" id="OSQ51225.1"/>
    </source>
</evidence>
<reference evidence="3 4" key="1">
    <citation type="submission" date="2014-03" db="EMBL/GenBank/DDBJ databases">
        <title>The draft genome sequence of Marivita geojedonensis KCTC 23882.</title>
        <authorList>
            <person name="Lai Q."/>
            <person name="Shao Z."/>
        </authorList>
    </citation>
    <scope>NUCLEOTIDE SEQUENCE [LARGE SCALE GENOMIC DNA]</scope>
    <source>
        <strain evidence="3 4">DPG-138</strain>
    </source>
</reference>
<evidence type="ECO:0000313" key="4">
    <source>
        <dbReference type="Proteomes" id="UP000193926"/>
    </source>
</evidence>
<organism evidence="3 4">
    <name type="scientific">Marivita geojedonensis</name>
    <dbReference type="NCBI Taxonomy" id="1123756"/>
    <lineage>
        <taxon>Bacteria</taxon>
        <taxon>Pseudomonadati</taxon>
        <taxon>Pseudomonadota</taxon>
        <taxon>Alphaproteobacteria</taxon>
        <taxon>Rhodobacterales</taxon>
        <taxon>Roseobacteraceae</taxon>
        <taxon>Marivita</taxon>
    </lineage>
</organism>
<dbReference type="AlphaFoldDB" id="A0A1X4NLR2"/>
<evidence type="ECO:0000256" key="1">
    <source>
        <dbReference type="SAM" id="MobiDB-lite"/>
    </source>
</evidence>
<feature type="chain" id="PRO_5012597828" description="Lipoprotein" evidence="2">
    <location>
        <begin position="21"/>
        <end position="87"/>
    </location>
</feature>
<accession>A0A1X4NLR2</accession>
<dbReference type="RefSeq" id="WP_085636424.1">
    <property type="nucleotide sequence ID" value="NZ_JFKC01000006.1"/>
</dbReference>
<gene>
    <name evidence="3" type="ORF">MGEO_09165</name>
</gene>
<protein>
    <recommendedName>
        <fullName evidence="5">Lipoprotein</fullName>
    </recommendedName>
</protein>
<proteinExistence type="predicted"/>
<evidence type="ECO:0008006" key="5">
    <source>
        <dbReference type="Google" id="ProtNLM"/>
    </source>
</evidence>
<feature type="compositionally biased region" description="Gly residues" evidence="1">
    <location>
        <begin position="70"/>
        <end position="87"/>
    </location>
</feature>
<feature type="signal peptide" evidence="2">
    <location>
        <begin position="1"/>
        <end position="20"/>
    </location>
</feature>